<reference evidence="1 2" key="1">
    <citation type="submission" date="2018-01" db="EMBL/GenBank/DDBJ databases">
        <title>Whole genome sequencing of Histamine producing bacteria.</title>
        <authorList>
            <person name="Butler K."/>
        </authorList>
    </citation>
    <scope>NUCLEOTIDE SEQUENCE [LARGE SCALE GENOMIC DNA]</scope>
    <source>
        <strain evidence="1 2">JCM 12947</strain>
    </source>
</reference>
<evidence type="ECO:0000313" key="2">
    <source>
        <dbReference type="Proteomes" id="UP000240987"/>
    </source>
</evidence>
<name>A0A2T3JPI7_9GAMM</name>
<dbReference type="EMBL" id="PYMJ01000002">
    <property type="protein sequence ID" value="PSU50976.1"/>
    <property type="molecule type" value="Genomic_DNA"/>
</dbReference>
<accession>A0A2T3JPI7</accession>
<evidence type="ECO:0000313" key="1">
    <source>
        <dbReference type="EMBL" id="PSU50976.1"/>
    </source>
</evidence>
<gene>
    <name evidence="1" type="ORF">C9J12_03150</name>
</gene>
<dbReference type="OrthoDB" id="9908141at2"/>
<comment type="caution">
    <text evidence="1">The sequence shown here is derived from an EMBL/GenBank/DDBJ whole genome shotgun (WGS) entry which is preliminary data.</text>
</comment>
<sequence>MTALYRVNIKLPEGIVRVGKRGKYKFSLENAQTLMSEYQCYGYDMFLSTARAAFTYQNT</sequence>
<keyword evidence="2" id="KW-1185">Reference proteome</keyword>
<dbReference type="AlphaFoldDB" id="A0A2T3JPI7"/>
<proteinExistence type="predicted"/>
<protein>
    <submittedName>
        <fullName evidence="1">Uncharacterized protein</fullName>
    </submittedName>
</protein>
<dbReference type="RefSeq" id="WP_107241375.1">
    <property type="nucleotide sequence ID" value="NZ_PYMJ01000002.1"/>
</dbReference>
<organism evidence="1 2">
    <name type="scientific">Photobacterium frigidiphilum</name>
    <dbReference type="NCBI Taxonomy" id="264736"/>
    <lineage>
        <taxon>Bacteria</taxon>
        <taxon>Pseudomonadati</taxon>
        <taxon>Pseudomonadota</taxon>
        <taxon>Gammaproteobacteria</taxon>
        <taxon>Vibrionales</taxon>
        <taxon>Vibrionaceae</taxon>
        <taxon>Photobacterium</taxon>
    </lineage>
</organism>
<dbReference type="Proteomes" id="UP000240987">
    <property type="component" value="Unassembled WGS sequence"/>
</dbReference>